<evidence type="ECO:0000313" key="11">
    <source>
        <dbReference type="Proteomes" id="UP001516023"/>
    </source>
</evidence>
<keyword evidence="4 8" id="KW-0732">Signal</keyword>
<comment type="subcellular location">
    <subcellularLocation>
        <location evidence="1">Membrane</location>
        <topology evidence="1">Single-pass type I membrane protein</topology>
    </subcellularLocation>
</comment>
<name>A0ABD3QKC6_9STRA</name>
<dbReference type="InterPro" id="IPR009038">
    <property type="entry name" value="GOLD_dom"/>
</dbReference>
<dbReference type="Proteomes" id="UP001516023">
    <property type="component" value="Unassembled WGS sequence"/>
</dbReference>
<sequence>RTNIMNVPLSFLLFIVTFQFNGLGTVDGAFATIVDSGDEECFSFRAPSNVESTIRLTPYNESSVFSPHIRHSRGNTRSGNYDCLDDGISPNPIGVVLYDYKQTPLWRSQPRASEGIFSIQGSGKFELCIQNGRQGSDDFAADADGIDRQVGFAIRVIPPPSRGPEEEAGPDNRLTSHLLDLSSKMMEGLHTMGDHQEYMRERENRHSALADTTLSRIVQWTVLEAIVLILISCGQVLYLKKFFEQRRYL</sequence>
<comment type="caution">
    <text evidence="10">The sequence shown here is derived from an EMBL/GenBank/DDBJ whole genome shotgun (WGS) entry which is preliminary data.</text>
</comment>
<keyword evidence="11" id="KW-1185">Reference proteome</keyword>
<dbReference type="InterPro" id="IPR015720">
    <property type="entry name" value="Emp24-like"/>
</dbReference>
<reference evidence="10 11" key="1">
    <citation type="journal article" date="2020" name="G3 (Bethesda)">
        <title>Improved Reference Genome for Cyclotella cryptica CCMP332, a Model for Cell Wall Morphogenesis, Salinity Adaptation, and Lipid Production in Diatoms (Bacillariophyta).</title>
        <authorList>
            <person name="Roberts W.R."/>
            <person name="Downey K.M."/>
            <person name="Ruck E.C."/>
            <person name="Traller J.C."/>
            <person name="Alverson A.J."/>
        </authorList>
    </citation>
    <scope>NUCLEOTIDE SEQUENCE [LARGE SCALE GENOMIC DNA]</scope>
    <source>
        <strain evidence="10 11">CCMP332</strain>
    </source>
</reference>
<feature type="non-terminal residue" evidence="10">
    <location>
        <position position="1"/>
    </location>
</feature>
<evidence type="ECO:0000256" key="5">
    <source>
        <dbReference type="ARBA" id="ARBA00022989"/>
    </source>
</evidence>
<feature type="transmembrane region" description="Helical" evidence="7">
    <location>
        <begin position="217"/>
        <end position="239"/>
    </location>
</feature>
<evidence type="ECO:0000313" key="10">
    <source>
        <dbReference type="EMBL" id="KAL3799986.1"/>
    </source>
</evidence>
<evidence type="ECO:0000256" key="1">
    <source>
        <dbReference type="ARBA" id="ARBA00004479"/>
    </source>
</evidence>
<dbReference type="SMART" id="SM01190">
    <property type="entry name" value="EMP24_GP25L"/>
    <property type="match status" value="1"/>
</dbReference>
<keyword evidence="5 7" id="KW-1133">Transmembrane helix</keyword>
<evidence type="ECO:0000256" key="7">
    <source>
        <dbReference type="SAM" id="Phobius"/>
    </source>
</evidence>
<evidence type="ECO:0000256" key="3">
    <source>
        <dbReference type="ARBA" id="ARBA00022692"/>
    </source>
</evidence>
<protein>
    <recommendedName>
        <fullName evidence="9">GOLD domain-containing protein</fullName>
    </recommendedName>
</protein>
<keyword evidence="3 7" id="KW-0812">Transmembrane</keyword>
<proteinExistence type="inferred from homology"/>
<accession>A0ABD3QKC6</accession>
<dbReference type="PANTHER" id="PTHR22811">
    <property type="entry name" value="TRANSMEMBRANE EMP24 DOMAIN-CONTAINING PROTEIN"/>
    <property type="match status" value="1"/>
</dbReference>
<keyword evidence="6 7" id="KW-0472">Membrane</keyword>
<evidence type="ECO:0000256" key="4">
    <source>
        <dbReference type="ARBA" id="ARBA00022729"/>
    </source>
</evidence>
<evidence type="ECO:0000256" key="6">
    <source>
        <dbReference type="ARBA" id="ARBA00023136"/>
    </source>
</evidence>
<dbReference type="EMBL" id="JABMIG020000035">
    <property type="protein sequence ID" value="KAL3799986.1"/>
    <property type="molecule type" value="Genomic_DNA"/>
</dbReference>
<feature type="domain" description="GOLD" evidence="9">
    <location>
        <begin position="29"/>
        <end position="244"/>
    </location>
</feature>
<feature type="chain" id="PRO_5044895227" description="GOLD domain-containing protein" evidence="8">
    <location>
        <begin position="29"/>
        <end position="249"/>
    </location>
</feature>
<dbReference type="GO" id="GO:0016020">
    <property type="term" value="C:membrane"/>
    <property type="evidence" value="ECO:0007669"/>
    <property type="project" value="UniProtKB-SubCell"/>
</dbReference>
<evidence type="ECO:0000256" key="2">
    <source>
        <dbReference type="ARBA" id="ARBA00007104"/>
    </source>
</evidence>
<comment type="similarity">
    <text evidence="2">Belongs to the EMP24/GP25L family.</text>
</comment>
<organism evidence="10 11">
    <name type="scientific">Cyclotella cryptica</name>
    <dbReference type="NCBI Taxonomy" id="29204"/>
    <lineage>
        <taxon>Eukaryota</taxon>
        <taxon>Sar</taxon>
        <taxon>Stramenopiles</taxon>
        <taxon>Ochrophyta</taxon>
        <taxon>Bacillariophyta</taxon>
        <taxon>Coscinodiscophyceae</taxon>
        <taxon>Thalassiosirophycidae</taxon>
        <taxon>Stephanodiscales</taxon>
        <taxon>Stephanodiscaceae</taxon>
        <taxon>Cyclotella</taxon>
    </lineage>
</organism>
<dbReference type="Pfam" id="PF01105">
    <property type="entry name" value="EMP24_GP25L"/>
    <property type="match status" value="1"/>
</dbReference>
<feature type="signal peptide" evidence="8">
    <location>
        <begin position="1"/>
        <end position="28"/>
    </location>
</feature>
<gene>
    <name evidence="10" type="ORF">HJC23_007459</name>
</gene>
<evidence type="ECO:0000259" key="9">
    <source>
        <dbReference type="SMART" id="SM01190"/>
    </source>
</evidence>
<evidence type="ECO:0000256" key="8">
    <source>
        <dbReference type="SAM" id="SignalP"/>
    </source>
</evidence>
<dbReference type="AlphaFoldDB" id="A0ABD3QKC6"/>